<feature type="region of interest" description="Disordered" evidence="1">
    <location>
        <begin position="93"/>
        <end position="114"/>
    </location>
</feature>
<sequence length="491" mass="54406">HHHIQVVPRDDSEFDDEYDDGTVPVFRSPSLQYAPTDQPVGHTRPQQYTQEPPAGKTFADMARRFTRDPMVGEEKPTSGPISLAGLVKLQPNKKKGNRNWRPLQLSDFGTDPDSSTQRARLFGKTLPDPIRLHEEVGAFDGKVMYIGHPNRDISAHQWSDHSYQWVNIGLYSQNRHRIEGSLASDRIRGIAPVPNTLEYFKAVAEAREMLVKENGRLEHQGSTSKSVNDGMRSAFADGDMLPASTAQHLQPLHQMDSSSKTAILGDSARSPASSANRRIAIPDVRTLQAPNRPVYPLGLTIANPNRFVSTLNATAAPYNHRGSFVQTVDESGSEATTVNAPASLTTALRFSEPDGARQSATHTVVNGFNHQLPTPQNLRGPYRFFQDSVPTTLSPTTSLSVTVNDDEKLQNWFHDGQRPARIEDHWKSIMASENSSGQNVGVIGQGSVATENNSKYENTPIFMRLIETLQRYKDDSQAFSGGSDYFTRAFK</sequence>
<organism evidence="2 3">
    <name type="scientific">Amniculicola lignicola CBS 123094</name>
    <dbReference type="NCBI Taxonomy" id="1392246"/>
    <lineage>
        <taxon>Eukaryota</taxon>
        <taxon>Fungi</taxon>
        <taxon>Dikarya</taxon>
        <taxon>Ascomycota</taxon>
        <taxon>Pezizomycotina</taxon>
        <taxon>Dothideomycetes</taxon>
        <taxon>Pleosporomycetidae</taxon>
        <taxon>Pleosporales</taxon>
        <taxon>Amniculicolaceae</taxon>
        <taxon>Amniculicola</taxon>
    </lineage>
</organism>
<accession>A0A6A5X3U6</accession>
<dbReference type="AlphaFoldDB" id="A0A6A5X3U6"/>
<evidence type="ECO:0000313" key="3">
    <source>
        <dbReference type="Proteomes" id="UP000799779"/>
    </source>
</evidence>
<keyword evidence="3" id="KW-1185">Reference proteome</keyword>
<dbReference type="EMBL" id="ML977557">
    <property type="protein sequence ID" value="KAF2007541.1"/>
    <property type="molecule type" value="Genomic_DNA"/>
</dbReference>
<evidence type="ECO:0000313" key="2">
    <source>
        <dbReference type="EMBL" id="KAF2007541.1"/>
    </source>
</evidence>
<dbReference type="OrthoDB" id="10251048at2759"/>
<feature type="region of interest" description="Disordered" evidence="1">
    <location>
        <begin position="25"/>
        <end position="54"/>
    </location>
</feature>
<reference evidence="2" key="1">
    <citation type="journal article" date="2020" name="Stud. Mycol.">
        <title>101 Dothideomycetes genomes: a test case for predicting lifestyles and emergence of pathogens.</title>
        <authorList>
            <person name="Haridas S."/>
            <person name="Albert R."/>
            <person name="Binder M."/>
            <person name="Bloem J."/>
            <person name="Labutti K."/>
            <person name="Salamov A."/>
            <person name="Andreopoulos B."/>
            <person name="Baker S."/>
            <person name="Barry K."/>
            <person name="Bills G."/>
            <person name="Bluhm B."/>
            <person name="Cannon C."/>
            <person name="Castanera R."/>
            <person name="Culley D."/>
            <person name="Daum C."/>
            <person name="Ezra D."/>
            <person name="Gonzalez J."/>
            <person name="Henrissat B."/>
            <person name="Kuo A."/>
            <person name="Liang C."/>
            <person name="Lipzen A."/>
            <person name="Lutzoni F."/>
            <person name="Magnuson J."/>
            <person name="Mondo S."/>
            <person name="Nolan M."/>
            <person name="Ohm R."/>
            <person name="Pangilinan J."/>
            <person name="Park H.-J."/>
            <person name="Ramirez L."/>
            <person name="Alfaro M."/>
            <person name="Sun H."/>
            <person name="Tritt A."/>
            <person name="Yoshinaga Y."/>
            <person name="Zwiers L.-H."/>
            <person name="Turgeon B."/>
            <person name="Goodwin S."/>
            <person name="Spatafora J."/>
            <person name="Crous P."/>
            <person name="Grigoriev I."/>
        </authorList>
    </citation>
    <scope>NUCLEOTIDE SEQUENCE</scope>
    <source>
        <strain evidence="2">CBS 123094</strain>
    </source>
</reference>
<name>A0A6A5X3U6_9PLEO</name>
<protein>
    <submittedName>
        <fullName evidence="2">Uncharacterized protein</fullName>
    </submittedName>
</protein>
<gene>
    <name evidence="2" type="ORF">P154DRAFT_413531</name>
</gene>
<feature type="non-terminal residue" evidence="2">
    <location>
        <position position="491"/>
    </location>
</feature>
<proteinExistence type="predicted"/>
<evidence type="ECO:0000256" key="1">
    <source>
        <dbReference type="SAM" id="MobiDB-lite"/>
    </source>
</evidence>
<feature type="non-terminal residue" evidence="2">
    <location>
        <position position="1"/>
    </location>
</feature>
<dbReference type="Proteomes" id="UP000799779">
    <property type="component" value="Unassembled WGS sequence"/>
</dbReference>